<sequence length="656" mass="69881">MPAGTRRGPLRRFVAMENSGAIVLIVATITAMAWSNSAWASTYEALWTTRLGIQVGTWELSNSLRDWVNEGLMALFFFVAGLEIRREFDMGELRERRRLAAPVFAALGGMVVPALLYLAINAGADSMRGWGIVVGTDTAFALGVLSLSRGVSPRVRTFLLTLVVIDDAIALTVIAVAYTDSLSPLWLLIAVAAFGLILALRAAGVRHLSVYALVAVGMWLAVSASGLHATIAGVAAGLVATAYPPGREGLRRAGVWWHRFRMAPTPELAHRASRSMAQAISPNELLQRIFHPWSSYLIVPLFALANAGLALDGDTLSRAATSPITLGIIVGLVIGKMIGIVGSTWLASRPVFGGFPITVAWPSLIGASAVAGIGFTVSLLIADISFVGDQLEEAKLGVLVGSTLAAALGFTVFRVVAALPSHVRTAGAAHLAAPLPDLAAPVEPDIDHVLGDPDAPVMLVWYADLQCHHCAHATTTIDHLRARFGADLAIAHRHLPLTDIHAHAQLAAEATEAAASQGRFQAMWDALLDHQDDLSREHLTTIAAGLGLDTDQFTADLRSRRHAPRIERDITSADDSGVIGTPTFFINNRRYDGHLDLAPLTDLIGEALATAPDTRPLAPHPYPRPPERFGTSPAAHVDHDGGHHDAHDAPCPARRD</sequence>
<feature type="transmembrane region" description="Helical" evidence="12">
    <location>
        <begin position="359"/>
        <end position="384"/>
    </location>
</feature>
<feature type="domain" description="Thioredoxin" evidence="14">
    <location>
        <begin position="429"/>
        <end position="609"/>
    </location>
</feature>
<comment type="caution">
    <text evidence="15">The sequence shown here is derived from an EMBL/GenBank/DDBJ whole genome shotgun (WGS) entry which is preliminary data.</text>
</comment>
<keyword evidence="16" id="KW-1185">Reference proteome</keyword>
<dbReference type="EMBL" id="BAABRR010000004">
    <property type="protein sequence ID" value="GAA5518529.1"/>
    <property type="molecule type" value="Genomic_DNA"/>
</dbReference>
<reference evidence="15 16" key="1">
    <citation type="submission" date="2024-02" db="EMBL/GenBank/DDBJ databases">
        <title>Lysinimicrobium sediminis NBRC 112286.</title>
        <authorList>
            <person name="Ichikawa N."/>
            <person name="Katano-Makiyama Y."/>
            <person name="Hidaka K."/>
        </authorList>
    </citation>
    <scope>NUCLEOTIDE SEQUENCE [LARGE SCALE GENOMIC DNA]</scope>
    <source>
        <strain evidence="15 16">NBRC 112286</strain>
    </source>
</reference>
<comment type="similarity">
    <text evidence="2">In the N-terminal section; belongs to the NhaA Na(+)/H(+) (TC 2.A.33) antiporter family.</text>
</comment>
<dbReference type="InterPro" id="IPR004670">
    <property type="entry name" value="NhaA"/>
</dbReference>
<keyword evidence="3 12" id="KW-0813">Transport</keyword>
<dbReference type="HAMAP" id="MF_01844">
    <property type="entry name" value="NhaA"/>
    <property type="match status" value="1"/>
</dbReference>
<dbReference type="SUPFAM" id="SSF52833">
    <property type="entry name" value="Thioredoxin-like"/>
    <property type="match status" value="1"/>
</dbReference>
<feature type="transmembrane region" description="Helical" evidence="12">
    <location>
        <begin position="64"/>
        <end position="82"/>
    </location>
</feature>
<evidence type="ECO:0000256" key="13">
    <source>
        <dbReference type="SAM" id="MobiDB-lite"/>
    </source>
</evidence>
<feature type="region of interest" description="Disordered" evidence="13">
    <location>
        <begin position="612"/>
        <end position="656"/>
    </location>
</feature>
<feature type="transmembrane region" description="Helical" evidence="12">
    <location>
        <begin position="159"/>
        <end position="179"/>
    </location>
</feature>
<evidence type="ECO:0000256" key="5">
    <source>
        <dbReference type="ARBA" id="ARBA00022475"/>
    </source>
</evidence>
<dbReference type="Gene3D" id="3.40.30.10">
    <property type="entry name" value="Glutaredoxin"/>
    <property type="match status" value="1"/>
</dbReference>
<comment type="function">
    <text evidence="12">Na(+)/H(+) antiporter that extrudes sodium in exchange for external protons.</text>
</comment>
<dbReference type="InterPro" id="IPR036249">
    <property type="entry name" value="Thioredoxin-like_sf"/>
</dbReference>
<feature type="transmembrane region" description="Helical" evidence="12">
    <location>
        <begin position="210"/>
        <end position="243"/>
    </location>
</feature>
<evidence type="ECO:0000256" key="9">
    <source>
        <dbReference type="ARBA" id="ARBA00023065"/>
    </source>
</evidence>
<evidence type="ECO:0000256" key="6">
    <source>
        <dbReference type="ARBA" id="ARBA00022692"/>
    </source>
</evidence>
<evidence type="ECO:0000256" key="1">
    <source>
        <dbReference type="ARBA" id="ARBA00004429"/>
    </source>
</evidence>
<dbReference type="RefSeq" id="WP_286214473.1">
    <property type="nucleotide sequence ID" value="NZ_AP027736.1"/>
</dbReference>
<evidence type="ECO:0000313" key="16">
    <source>
        <dbReference type="Proteomes" id="UP001426770"/>
    </source>
</evidence>
<feature type="transmembrane region" description="Helical" evidence="12">
    <location>
        <begin position="396"/>
        <end position="417"/>
    </location>
</feature>
<feature type="transmembrane region" description="Helical" evidence="12">
    <location>
        <begin position="130"/>
        <end position="147"/>
    </location>
</feature>
<evidence type="ECO:0000256" key="10">
    <source>
        <dbReference type="ARBA" id="ARBA00023136"/>
    </source>
</evidence>
<dbReference type="Pfam" id="PF13462">
    <property type="entry name" value="Thioredoxin_4"/>
    <property type="match status" value="1"/>
</dbReference>
<evidence type="ECO:0000256" key="7">
    <source>
        <dbReference type="ARBA" id="ARBA00022989"/>
    </source>
</evidence>
<accession>A0ABP9WFB6</accession>
<evidence type="ECO:0000256" key="2">
    <source>
        <dbReference type="ARBA" id="ARBA00007006"/>
    </source>
</evidence>
<dbReference type="PANTHER" id="PTHR30341">
    <property type="entry name" value="SODIUM ION/PROTON ANTIPORTER NHAA-RELATED"/>
    <property type="match status" value="1"/>
</dbReference>
<protein>
    <recommendedName>
        <fullName evidence="12">Na(+)/H(+) antiporter NhaA</fullName>
    </recommendedName>
    <alternativeName>
        <fullName evidence="12">Sodium/proton antiporter NhaA</fullName>
    </alternativeName>
</protein>
<evidence type="ECO:0000256" key="8">
    <source>
        <dbReference type="ARBA" id="ARBA00023053"/>
    </source>
</evidence>
<feature type="transmembrane region" description="Helical" evidence="12">
    <location>
        <begin position="293"/>
        <end position="311"/>
    </location>
</feature>
<organism evidence="15 16">
    <name type="scientific">Demequina sediminis</name>
    <dbReference type="NCBI Taxonomy" id="1930058"/>
    <lineage>
        <taxon>Bacteria</taxon>
        <taxon>Bacillati</taxon>
        <taxon>Actinomycetota</taxon>
        <taxon>Actinomycetes</taxon>
        <taxon>Micrococcales</taxon>
        <taxon>Demequinaceae</taxon>
        <taxon>Demequina</taxon>
    </lineage>
</organism>
<dbReference type="PANTHER" id="PTHR30341:SF0">
    <property type="entry name" value="NA(+)_H(+) ANTIPORTER NHAA"/>
    <property type="match status" value="1"/>
</dbReference>
<dbReference type="Gene3D" id="1.20.1530.10">
    <property type="entry name" value="Na+/H+ antiporter like domain"/>
    <property type="match status" value="1"/>
</dbReference>
<evidence type="ECO:0000256" key="11">
    <source>
        <dbReference type="ARBA" id="ARBA00023201"/>
    </source>
</evidence>
<keyword evidence="6 12" id="KW-0812">Transmembrane</keyword>
<feature type="transmembrane region" description="Helical" evidence="12">
    <location>
        <begin position="103"/>
        <end position="124"/>
    </location>
</feature>
<dbReference type="NCBIfam" id="TIGR00773">
    <property type="entry name" value="NhaA"/>
    <property type="match status" value="1"/>
</dbReference>
<dbReference type="InterPro" id="IPR013766">
    <property type="entry name" value="Thioredoxin_domain"/>
</dbReference>
<evidence type="ECO:0000313" key="15">
    <source>
        <dbReference type="EMBL" id="GAA5518529.1"/>
    </source>
</evidence>
<gene>
    <name evidence="12 15" type="primary">nhaA</name>
    <name evidence="15" type="ORF">Lsed01_00958</name>
</gene>
<dbReference type="Proteomes" id="UP001426770">
    <property type="component" value="Unassembled WGS sequence"/>
</dbReference>
<comment type="catalytic activity">
    <reaction evidence="12">
        <text>Na(+)(in) + 2 H(+)(out) = Na(+)(out) + 2 H(+)(in)</text>
        <dbReference type="Rhea" id="RHEA:29251"/>
        <dbReference type="ChEBI" id="CHEBI:15378"/>
        <dbReference type="ChEBI" id="CHEBI:29101"/>
    </reaction>
</comment>
<name>A0ABP9WFB6_9MICO</name>
<comment type="similarity">
    <text evidence="12">Belongs to the NhaA Na(+)/H(+) (TC 2.A.33) antiporter family.</text>
</comment>
<keyword evidence="8 12" id="KW-0915">Sodium</keyword>
<dbReference type="InterPro" id="IPR023171">
    <property type="entry name" value="Na/H_antiporter_dom_sf"/>
</dbReference>
<dbReference type="InterPro" id="IPR012336">
    <property type="entry name" value="Thioredoxin-like_fold"/>
</dbReference>
<dbReference type="Pfam" id="PF06965">
    <property type="entry name" value="Na_H_antiport_1"/>
    <property type="match status" value="1"/>
</dbReference>
<feature type="transmembrane region" description="Helical" evidence="12">
    <location>
        <begin position="323"/>
        <end position="347"/>
    </location>
</feature>
<feature type="compositionally biased region" description="Basic and acidic residues" evidence="13">
    <location>
        <begin position="636"/>
        <end position="656"/>
    </location>
</feature>
<proteinExistence type="inferred from homology"/>
<comment type="subcellular location">
    <subcellularLocation>
        <location evidence="1">Cell inner membrane</location>
        <topology evidence="1">Multi-pass membrane protein</topology>
    </subcellularLocation>
    <subcellularLocation>
        <location evidence="12">Cell membrane</location>
        <topology evidence="12">Multi-pass membrane protein</topology>
    </subcellularLocation>
</comment>
<keyword evidence="5 12" id="KW-1003">Cell membrane</keyword>
<keyword evidence="4 12" id="KW-0050">Antiport</keyword>
<keyword evidence="7 12" id="KW-1133">Transmembrane helix</keyword>
<keyword evidence="9 12" id="KW-0406">Ion transport</keyword>
<evidence type="ECO:0000256" key="12">
    <source>
        <dbReference type="HAMAP-Rule" id="MF_01844"/>
    </source>
</evidence>
<evidence type="ECO:0000259" key="14">
    <source>
        <dbReference type="PROSITE" id="PS51352"/>
    </source>
</evidence>
<evidence type="ECO:0000256" key="4">
    <source>
        <dbReference type="ARBA" id="ARBA00022449"/>
    </source>
</evidence>
<keyword evidence="10 12" id="KW-0472">Membrane</keyword>
<feature type="transmembrane region" description="Helical" evidence="12">
    <location>
        <begin position="185"/>
        <end position="203"/>
    </location>
</feature>
<keyword evidence="11 12" id="KW-0739">Sodium transport</keyword>
<dbReference type="PROSITE" id="PS51352">
    <property type="entry name" value="THIOREDOXIN_2"/>
    <property type="match status" value="1"/>
</dbReference>
<evidence type="ECO:0000256" key="3">
    <source>
        <dbReference type="ARBA" id="ARBA00022448"/>
    </source>
</evidence>